<accession>A0A6P8HSA4</accession>
<feature type="coiled-coil region" evidence="1">
    <location>
        <begin position="83"/>
        <end position="138"/>
    </location>
</feature>
<evidence type="ECO:0000313" key="4">
    <source>
        <dbReference type="RefSeq" id="XP_031559254.1"/>
    </source>
</evidence>
<evidence type="ECO:0000256" key="2">
    <source>
        <dbReference type="SAM" id="MobiDB-lite"/>
    </source>
</evidence>
<feature type="region of interest" description="Disordered" evidence="2">
    <location>
        <begin position="1"/>
        <end position="27"/>
    </location>
</feature>
<protein>
    <submittedName>
        <fullName evidence="4">Uncharacterized protein LOC116295547</fullName>
    </submittedName>
</protein>
<reference evidence="4" key="1">
    <citation type="submission" date="2025-08" db="UniProtKB">
        <authorList>
            <consortium name="RefSeq"/>
        </authorList>
    </citation>
    <scope>IDENTIFICATION</scope>
</reference>
<dbReference type="KEGG" id="aten:116295547"/>
<sequence length="282" mass="32350">MSTEARDLQSANEQGQEKQREFRSKKTPEYLKDYVDIPGQTRSNLGVVKNRRTILKGNLTKKINTIRKLTNERKSRRLINLTLKQLKEVWNKIEENHKEFENLCTEDEERQKADTWLLETQENLEQIELEVLEQLEERAEESASVVSAPSIADKVNEANSSVGGCILQQENENCDKNSDLNLSLKTSASIMRVKQAEREAQIAKLKVEQLKARFKLETEIEAQKAKMAAESSQLDAQMAIKEAEWEAARKEKEAELLLDGTSVGWGALKRTRMWAKRISALY</sequence>
<keyword evidence="3" id="KW-1185">Reference proteome</keyword>
<dbReference type="GeneID" id="116295547"/>
<name>A0A6P8HSA4_ACTTE</name>
<dbReference type="AlphaFoldDB" id="A0A6P8HSA4"/>
<dbReference type="Proteomes" id="UP000515163">
    <property type="component" value="Unplaced"/>
</dbReference>
<evidence type="ECO:0000256" key="1">
    <source>
        <dbReference type="SAM" id="Coils"/>
    </source>
</evidence>
<evidence type="ECO:0000313" key="3">
    <source>
        <dbReference type="Proteomes" id="UP000515163"/>
    </source>
</evidence>
<feature type="compositionally biased region" description="Basic and acidic residues" evidence="2">
    <location>
        <begin position="15"/>
        <end position="27"/>
    </location>
</feature>
<dbReference type="InParanoid" id="A0A6P8HSA4"/>
<keyword evidence="1" id="KW-0175">Coiled coil</keyword>
<organism evidence="3 4">
    <name type="scientific">Actinia tenebrosa</name>
    <name type="common">Australian red waratah sea anemone</name>
    <dbReference type="NCBI Taxonomy" id="6105"/>
    <lineage>
        <taxon>Eukaryota</taxon>
        <taxon>Metazoa</taxon>
        <taxon>Cnidaria</taxon>
        <taxon>Anthozoa</taxon>
        <taxon>Hexacorallia</taxon>
        <taxon>Actiniaria</taxon>
        <taxon>Actiniidae</taxon>
        <taxon>Actinia</taxon>
    </lineage>
</organism>
<gene>
    <name evidence="4" type="primary">LOC116295547</name>
</gene>
<proteinExistence type="predicted"/>
<dbReference type="RefSeq" id="XP_031559254.1">
    <property type="nucleotide sequence ID" value="XM_031703394.1"/>
</dbReference>